<comment type="caution">
    <text evidence="1">The sequence shown here is derived from an EMBL/GenBank/DDBJ whole genome shotgun (WGS) entry which is preliminary data.</text>
</comment>
<name>A0A916Y1Y8_9HYPH</name>
<gene>
    <name evidence="1" type="ORF">GCM10011335_33690</name>
</gene>
<dbReference type="Proteomes" id="UP000613160">
    <property type="component" value="Unassembled WGS sequence"/>
</dbReference>
<accession>A0A916Y1Y8</accession>
<proteinExistence type="predicted"/>
<dbReference type="EMBL" id="BMJJ01000008">
    <property type="protein sequence ID" value="GGD27851.1"/>
    <property type="molecule type" value="Genomic_DNA"/>
</dbReference>
<dbReference type="AlphaFoldDB" id="A0A916Y1Y8"/>
<organism evidence="1 2">
    <name type="scientific">Aureimonas glaciei</name>
    <dbReference type="NCBI Taxonomy" id="1776957"/>
    <lineage>
        <taxon>Bacteria</taxon>
        <taxon>Pseudomonadati</taxon>
        <taxon>Pseudomonadota</taxon>
        <taxon>Alphaproteobacteria</taxon>
        <taxon>Hyphomicrobiales</taxon>
        <taxon>Aurantimonadaceae</taxon>
        <taxon>Aureimonas</taxon>
    </lineage>
</organism>
<reference evidence="1" key="1">
    <citation type="journal article" date="2014" name="Int. J. Syst. Evol. Microbiol.">
        <title>Complete genome sequence of Corynebacterium casei LMG S-19264T (=DSM 44701T), isolated from a smear-ripened cheese.</title>
        <authorList>
            <consortium name="US DOE Joint Genome Institute (JGI-PGF)"/>
            <person name="Walter F."/>
            <person name="Albersmeier A."/>
            <person name="Kalinowski J."/>
            <person name="Ruckert C."/>
        </authorList>
    </citation>
    <scope>NUCLEOTIDE SEQUENCE</scope>
    <source>
        <strain evidence="1">CGMCC 1.15493</strain>
    </source>
</reference>
<reference evidence="1" key="2">
    <citation type="submission" date="2020-09" db="EMBL/GenBank/DDBJ databases">
        <authorList>
            <person name="Sun Q."/>
            <person name="Zhou Y."/>
        </authorList>
    </citation>
    <scope>NUCLEOTIDE SEQUENCE</scope>
    <source>
        <strain evidence="1">CGMCC 1.15493</strain>
    </source>
</reference>
<keyword evidence="2" id="KW-1185">Reference proteome</keyword>
<protein>
    <submittedName>
        <fullName evidence="1">Uncharacterized protein</fullName>
    </submittedName>
</protein>
<sequence>MGGLMHHIRYMTVAVLGLAFLGGCTADKPLPPVFNAVFGLSSAQSNPYAVGRIDEKSAGPRDTVVGAAANSPGNCIWEGDGARRFRDTCPEGYTTSR</sequence>
<evidence type="ECO:0000313" key="1">
    <source>
        <dbReference type="EMBL" id="GGD27851.1"/>
    </source>
</evidence>
<evidence type="ECO:0000313" key="2">
    <source>
        <dbReference type="Proteomes" id="UP000613160"/>
    </source>
</evidence>